<name>X0Z5T2_9ZZZZ</name>
<protein>
    <submittedName>
        <fullName evidence="1">Uncharacterized protein</fullName>
    </submittedName>
</protein>
<gene>
    <name evidence="1" type="ORF">S01H4_14802</name>
</gene>
<proteinExistence type="predicted"/>
<comment type="caution">
    <text evidence="1">The sequence shown here is derived from an EMBL/GenBank/DDBJ whole genome shotgun (WGS) entry which is preliminary data.</text>
</comment>
<organism evidence="1">
    <name type="scientific">marine sediment metagenome</name>
    <dbReference type="NCBI Taxonomy" id="412755"/>
    <lineage>
        <taxon>unclassified sequences</taxon>
        <taxon>metagenomes</taxon>
        <taxon>ecological metagenomes</taxon>
    </lineage>
</organism>
<reference evidence="1" key="1">
    <citation type="journal article" date="2014" name="Front. Microbiol.">
        <title>High frequency of phylogenetically diverse reductive dehalogenase-homologous genes in deep subseafloor sedimentary metagenomes.</title>
        <authorList>
            <person name="Kawai M."/>
            <person name="Futagami T."/>
            <person name="Toyoda A."/>
            <person name="Takaki Y."/>
            <person name="Nishi S."/>
            <person name="Hori S."/>
            <person name="Arai W."/>
            <person name="Tsubouchi T."/>
            <person name="Morono Y."/>
            <person name="Uchiyama I."/>
            <person name="Ito T."/>
            <person name="Fujiyama A."/>
            <person name="Inagaki F."/>
            <person name="Takami H."/>
        </authorList>
    </citation>
    <scope>NUCLEOTIDE SEQUENCE</scope>
    <source>
        <strain evidence="1">Expedition CK06-06</strain>
    </source>
</reference>
<sequence>MNEISILMHLLSRKKNSYQIGATKKEILDILNVKTKNKSFYFQNLITGLSNYLEPLGLQVKFNSLNSHWFINYENEVIELVSANPFEGKPSLAATLLCTLTCCLKNSGISSSRER</sequence>
<dbReference type="EMBL" id="BART01006485">
    <property type="protein sequence ID" value="GAG64459.1"/>
    <property type="molecule type" value="Genomic_DNA"/>
</dbReference>
<accession>X0Z5T2</accession>
<dbReference type="AlphaFoldDB" id="X0Z5T2"/>
<evidence type="ECO:0000313" key="1">
    <source>
        <dbReference type="EMBL" id="GAG64459.1"/>
    </source>
</evidence>